<proteinExistence type="predicted"/>
<comment type="caution">
    <text evidence="1">The sequence shown here is derived from an EMBL/GenBank/DDBJ whole genome shotgun (WGS) entry which is preliminary data.</text>
</comment>
<protein>
    <submittedName>
        <fullName evidence="1">Alpha-xylosidase 2</fullName>
    </submittedName>
</protein>
<reference evidence="1 2" key="1">
    <citation type="submission" date="2019-12" db="EMBL/GenBank/DDBJ databases">
        <authorList>
            <person name="Alioto T."/>
            <person name="Alioto T."/>
            <person name="Gomez Garrido J."/>
        </authorList>
    </citation>
    <scope>NUCLEOTIDE SEQUENCE [LARGE SCALE GENOMIC DNA]</scope>
</reference>
<dbReference type="Gramene" id="OE9A046754T1">
    <property type="protein sequence ID" value="OE9A046754C1"/>
    <property type="gene ID" value="OE9A046754"/>
</dbReference>
<organism evidence="1 2">
    <name type="scientific">Olea europaea subsp. europaea</name>
    <dbReference type="NCBI Taxonomy" id="158383"/>
    <lineage>
        <taxon>Eukaryota</taxon>
        <taxon>Viridiplantae</taxon>
        <taxon>Streptophyta</taxon>
        <taxon>Embryophyta</taxon>
        <taxon>Tracheophyta</taxon>
        <taxon>Spermatophyta</taxon>
        <taxon>Magnoliopsida</taxon>
        <taxon>eudicotyledons</taxon>
        <taxon>Gunneridae</taxon>
        <taxon>Pentapetalae</taxon>
        <taxon>asterids</taxon>
        <taxon>lamiids</taxon>
        <taxon>Lamiales</taxon>
        <taxon>Oleaceae</taxon>
        <taxon>Oleeae</taxon>
        <taxon>Olea</taxon>
    </lineage>
</organism>
<accession>A0A8S0TRZ6</accession>
<evidence type="ECO:0000313" key="1">
    <source>
        <dbReference type="EMBL" id="CAA3006319.1"/>
    </source>
</evidence>
<sequence length="117" mass="13650">IAIEDVEIDEEVDVIVSEWMGYMLLYEVKSYHKATAVLVRNHGEAIEKVIEVAATVHHLFEKELVSVHIVYVVAQRGNKPTSNSQFYSNRRTSLHFAHFAKIYKAWNFYRIQRVKAQ</sequence>
<dbReference type="InterPro" id="IPR029063">
    <property type="entry name" value="SAM-dependent_MTases_sf"/>
</dbReference>
<dbReference type="OrthoDB" id="10070917at2759"/>
<gene>
    <name evidence="1" type="ORF">OLEA9_A046754</name>
</gene>
<dbReference type="PANTHER" id="PTHR46959">
    <property type="entry name" value="SULFOQUINOVOSIDASE"/>
    <property type="match status" value="1"/>
</dbReference>
<dbReference type="AlphaFoldDB" id="A0A8S0TRZ6"/>
<dbReference type="Proteomes" id="UP000594638">
    <property type="component" value="Unassembled WGS sequence"/>
</dbReference>
<dbReference type="EMBL" id="CACTIH010007260">
    <property type="protein sequence ID" value="CAA3006319.1"/>
    <property type="molecule type" value="Genomic_DNA"/>
</dbReference>
<feature type="non-terminal residue" evidence="1">
    <location>
        <position position="1"/>
    </location>
</feature>
<evidence type="ECO:0000313" key="2">
    <source>
        <dbReference type="Proteomes" id="UP000594638"/>
    </source>
</evidence>
<keyword evidence="2" id="KW-1185">Reference proteome</keyword>
<dbReference type="InterPro" id="IPR052990">
    <property type="entry name" value="Sulfoquinovosidase_GH31"/>
</dbReference>
<dbReference type="Gene3D" id="3.40.50.150">
    <property type="entry name" value="Vaccinia Virus protein VP39"/>
    <property type="match status" value="1"/>
</dbReference>
<name>A0A8S0TRZ6_OLEEU</name>
<dbReference type="PANTHER" id="PTHR46959:SF2">
    <property type="entry name" value="SULFOQUINOVOSIDASE"/>
    <property type="match status" value="1"/>
</dbReference>